<dbReference type="InterPro" id="IPR011009">
    <property type="entry name" value="Kinase-like_dom_sf"/>
</dbReference>
<evidence type="ECO:0000256" key="2">
    <source>
        <dbReference type="ARBA" id="ARBA00022679"/>
    </source>
</evidence>
<keyword evidence="8" id="KW-1185">Reference proteome</keyword>
<evidence type="ECO:0000313" key="8">
    <source>
        <dbReference type="Proteomes" id="UP001396334"/>
    </source>
</evidence>
<keyword evidence="2" id="KW-0808">Transferase</keyword>
<evidence type="ECO:0000256" key="1">
    <source>
        <dbReference type="ARBA" id="ARBA00022527"/>
    </source>
</evidence>
<gene>
    <name evidence="7" type="ORF">V6N11_059141</name>
</gene>
<dbReference type="Pfam" id="PF00069">
    <property type="entry name" value="Pkinase"/>
    <property type="match status" value="1"/>
</dbReference>
<organism evidence="7 8">
    <name type="scientific">Hibiscus sabdariffa</name>
    <name type="common">roselle</name>
    <dbReference type="NCBI Taxonomy" id="183260"/>
    <lineage>
        <taxon>Eukaryota</taxon>
        <taxon>Viridiplantae</taxon>
        <taxon>Streptophyta</taxon>
        <taxon>Embryophyta</taxon>
        <taxon>Tracheophyta</taxon>
        <taxon>Spermatophyta</taxon>
        <taxon>Magnoliopsida</taxon>
        <taxon>eudicotyledons</taxon>
        <taxon>Gunneridae</taxon>
        <taxon>Pentapetalae</taxon>
        <taxon>rosids</taxon>
        <taxon>malvids</taxon>
        <taxon>Malvales</taxon>
        <taxon>Malvaceae</taxon>
        <taxon>Malvoideae</taxon>
        <taxon>Hibiscus</taxon>
    </lineage>
</organism>
<keyword evidence="5" id="KW-0067">ATP-binding</keyword>
<proteinExistence type="predicted"/>
<evidence type="ECO:0000256" key="5">
    <source>
        <dbReference type="ARBA" id="ARBA00022840"/>
    </source>
</evidence>
<dbReference type="PANTHER" id="PTHR43895:SF33">
    <property type="entry name" value="PROTEIN KINASE DOMAIN-CONTAINING PROTEIN"/>
    <property type="match status" value="1"/>
</dbReference>
<keyword evidence="4" id="KW-0418">Kinase</keyword>
<dbReference type="EMBL" id="JBBPBN010000002">
    <property type="protein sequence ID" value="KAK9045254.1"/>
    <property type="molecule type" value="Genomic_DNA"/>
</dbReference>
<accession>A0ABR2U6H9</accession>
<evidence type="ECO:0000256" key="3">
    <source>
        <dbReference type="ARBA" id="ARBA00022741"/>
    </source>
</evidence>
<dbReference type="InterPro" id="IPR008271">
    <property type="entry name" value="Ser/Thr_kinase_AS"/>
</dbReference>
<keyword evidence="1" id="KW-0723">Serine/threonine-protein kinase</keyword>
<feature type="domain" description="Protein kinase" evidence="6">
    <location>
        <begin position="1"/>
        <end position="84"/>
    </location>
</feature>
<evidence type="ECO:0000256" key="4">
    <source>
        <dbReference type="ARBA" id="ARBA00022777"/>
    </source>
</evidence>
<evidence type="ECO:0000313" key="7">
    <source>
        <dbReference type="EMBL" id="KAK9045254.1"/>
    </source>
</evidence>
<evidence type="ECO:0000259" key="6">
    <source>
        <dbReference type="PROSITE" id="PS50011"/>
    </source>
</evidence>
<dbReference type="PROSITE" id="PS00108">
    <property type="entry name" value="PROTEIN_KINASE_ST"/>
    <property type="match status" value="1"/>
</dbReference>
<sequence length="84" mass="9787">MATKTKIYLVMELATEVELFAKVLRRSRLSEPVTRHYFSQLVFALHFCHQNGVAHRDVKPQNLLLDKIETSKFQTLVCRLSLNN</sequence>
<dbReference type="Proteomes" id="UP001396334">
    <property type="component" value="Unassembled WGS sequence"/>
</dbReference>
<protein>
    <recommendedName>
        <fullName evidence="6">Protein kinase domain-containing protein</fullName>
    </recommendedName>
</protein>
<dbReference type="PROSITE" id="PS50011">
    <property type="entry name" value="PROTEIN_KINASE_DOM"/>
    <property type="match status" value="1"/>
</dbReference>
<keyword evidence="3" id="KW-0547">Nucleotide-binding</keyword>
<dbReference type="InterPro" id="IPR000719">
    <property type="entry name" value="Prot_kinase_dom"/>
</dbReference>
<name>A0ABR2U6H9_9ROSI</name>
<dbReference type="PANTHER" id="PTHR43895">
    <property type="entry name" value="CALCIUM/CALMODULIN-DEPENDENT PROTEIN KINASE KINASE-RELATED"/>
    <property type="match status" value="1"/>
</dbReference>
<comment type="caution">
    <text evidence="7">The sequence shown here is derived from an EMBL/GenBank/DDBJ whole genome shotgun (WGS) entry which is preliminary data.</text>
</comment>
<dbReference type="Gene3D" id="1.10.510.10">
    <property type="entry name" value="Transferase(Phosphotransferase) domain 1"/>
    <property type="match status" value="1"/>
</dbReference>
<reference evidence="7 8" key="1">
    <citation type="journal article" date="2024" name="G3 (Bethesda)">
        <title>Genome assembly of Hibiscus sabdariffa L. provides insights into metabolisms of medicinal natural products.</title>
        <authorList>
            <person name="Kim T."/>
        </authorList>
    </citation>
    <scope>NUCLEOTIDE SEQUENCE [LARGE SCALE GENOMIC DNA]</scope>
    <source>
        <strain evidence="7">TK-2024</strain>
        <tissue evidence="7">Old leaves</tissue>
    </source>
</reference>
<dbReference type="SUPFAM" id="SSF56112">
    <property type="entry name" value="Protein kinase-like (PK-like)"/>
    <property type="match status" value="1"/>
</dbReference>